<comment type="caution">
    <text evidence="3">The sequence shown here is derived from an EMBL/GenBank/DDBJ whole genome shotgun (WGS) entry which is preliminary data.</text>
</comment>
<dbReference type="PANTHER" id="PTHR31102:SF5">
    <property type="entry name" value="SLC9B1-LIKE PROTEIN SLC9B1P1-RELATED"/>
    <property type="match status" value="1"/>
</dbReference>
<keyword evidence="2" id="KW-0812">Transmembrane</keyword>
<dbReference type="Proteomes" id="UP000236370">
    <property type="component" value="Unassembled WGS sequence"/>
</dbReference>
<accession>A0A2J8M2U3</accession>
<evidence type="ECO:0000256" key="1">
    <source>
        <dbReference type="ARBA" id="ARBA00007367"/>
    </source>
</evidence>
<name>A0A2J8M2U3_PANTR</name>
<dbReference type="PANTHER" id="PTHR31102">
    <property type="match status" value="1"/>
</dbReference>
<reference evidence="3 4" key="1">
    <citation type="submission" date="2017-12" db="EMBL/GenBank/DDBJ databases">
        <title>High-resolution comparative analysis of great ape genomes.</title>
        <authorList>
            <person name="Pollen A."/>
            <person name="Hastie A."/>
            <person name="Hormozdiari F."/>
            <person name="Dougherty M."/>
            <person name="Liu R."/>
            <person name="Chaisson M."/>
            <person name="Hoppe E."/>
            <person name="Hill C."/>
            <person name="Pang A."/>
            <person name="Hillier L."/>
            <person name="Baker C."/>
            <person name="Armstrong J."/>
            <person name="Shendure J."/>
            <person name="Paten B."/>
            <person name="Wilson R."/>
            <person name="Chao H."/>
            <person name="Schneider V."/>
            <person name="Ventura M."/>
            <person name="Kronenberg Z."/>
            <person name="Murali S."/>
            <person name="Gordon D."/>
            <person name="Cantsilieris S."/>
            <person name="Munson K."/>
            <person name="Nelson B."/>
            <person name="Raja A."/>
            <person name="Underwood J."/>
            <person name="Diekhans M."/>
            <person name="Fiddes I."/>
            <person name="Haussler D."/>
            <person name="Eichler E."/>
        </authorList>
    </citation>
    <scope>NUCLEOTIDE SEQUENCE [LARGE SCALE GENOMIC DNA]</scope>
    <source>
        <strain evidence="3">Yerkes chimp pedigree #C0471</strain>
    </source>
</reference>
<keyword evidence="2" id="KW-1133">Transmembrane helix</keyword>
<feature type="transmembrane region" description="Helical" evidence="2">
    <location>
        <begin position="12"/>
        <end position="29"/>
    </location>
</feature>
<proteinExistence type="inferred from homology"/>
<keyword evidence="2" id="KW-0472">Membrane</keyword>
<sequence>TGGILKSAIASIRNICISLLAGIVLGFFVRYFPSEDQKNLTLKRGFLVLTMCVSAVLGSQRIGLHGSGGLCTLVLSFIAGTKWSQEKMKVQKIITTVWDIFQPLLFGLVGAEVSVSSLESNIVGKNN</sequence>
<protein>
    <submittedName>
        <fullName evidence="3">SLC9B1 isoform 10</fullName>
    </submittedName>
</protein>
<dbReference type="EMBL" id="NBAG03000271">
    <property type="protein sequence ID" value="PNI53840.1"/>
    <property type="molecule type" value="Genomic_DNA"/>
</dbReference>
<feature type="transmembrane region" description="Helical" evidence="2">
    <location>
        <begin position="41"/>
        <end position="58"/>
    </location>
</feature>
<comment type="similarity">
    <text evidence="1">Belongs to the monovalent cation:proton antiporter 1 (CPA1) transporter (TC 2.A.36) family.</text>
</comment>
<feature type="non-terminal residue" evidence="3">
    <location>
        <position position="1"/>
    </location>
</feature>
<dbReference type="InterPro" id="IPR051843">
    <property type="entry name" value="CPA1_transporter"/>
</dbReference>
<evidence type="ECO:0000313" key="4">
    <source>
        <dbReference type="Proteomes" id="UP000236370"/>
    </source>
</evidence>
<evidence type="ECO:0000256" key="2">
    <source>
        <dbReference type="SAM" id="Phobius"/>
    </source>
</evidence>
<dbReference type="AlphaFoldDB" id="A0A2J8M2U3"/>
<organism evidence="3 4">
    <name type="scientific">Pan troglodytes</name>
    <name type="common">Chimpanzee</name>
    <dbReference type="NCBI Taxonomy" id="9598"/>
    <lineage>
        <taxon>Eukaryota</taxon>
        <taxon>Metazoa</taxon>
        <taxon>Chordata</taxon>
        <taxon>Craniata</taxon>
        <taxon>Vertebrata</taxon>
        <taxon>Euteleostomi</taxon>
        <taxon>Mammalia</taxon>
        <taxon>Eutheria</taxon>
        <taxon>Euarchontoglires</taxon>
        <taxon>Primates</taxon>
        <taxon>Haplorrhini</taxon>
        <taxon>Catarrhini</taxon>
        <taxon>Hominidae</taxon>
        <taxon>Pan</taxon>
    </lineage>
</organism>
<evidence type="ECO:0000313" key="3">
    <source>
        <dbReference type="EMBL" id="PNI53840.1"/>
    </source>
</evidence>
<gene>
    <name evidence="3" type="ORF">CK820_G0024171</name>
</gene>